<proteinExistence type="predicted"/>
<name>A0A5B1BK20_MYCSI</name>
<accession>A0A5B1BK20</accession>
<protein>
    <submittedName>
        <fullName evidence="1">Uncharacterized protein</fullName>
    </submittedName>
</protein>
<gene>
    <name evidence="1" type="ORF">F0Q45_21765</name>
</gene>
<dbReference type="RefSeq" id="WP_149655899.1">
    <property type="nucleotide sequence ID" value="NZ_VTZN01000183.1"/>
</dbReference>
<sequence>MTHKGCALDGQERALAVGKVRAWRLILASLQDDGDSTERIIDEVEDCPACLRGLIEFLAGSTSSAFTTIAGGSRTAAINRTEELLSEAIEEAEGV</sequence>
<dbReference type="OrthoDB" id="9986452at2"/>
<comment type="caution">
    <text evidence="1">The sequence shown here is derived from an EMBL/GenBank/DDBJ whole genome shotgun (WGS) entry which is preliminary data.</text>
</comment>
<evidence type="ECO:0000313" key="1">
    <source>
        <dbReference type="EMBL" id="KAA1248225.1"/>
    </source>
</evidence>
<dbReference type="EMBL" id="VTZN01000183">
    <property type="protein sequence ID" value="KAA1248225.1"/>
    <property type="molecule type" value="Genomic_DNA"/>
</dbReference>
<keyword evidence="2" id="KW-1185">Reference proteome</keyword>
<dbReference type="AlphaFoldDB" id="A0A5B1BK20"/>
<organism evidence="1 2">
    <name type="scientific">Mycobacterium simiae</name>
    <name type="common">Mycobacterium habana</name>
    <dbReference type="NCBI Taxonomy" id="1784"/>
    <lineage>
        <taxon>Bacteria</taxon>
        <taxon>Bacillati</taxon>
        <taxon>Actinomycetota</taxon>
        <taxon>Actinomycetes</taxon>
        <taxon>Mycobacteriales</taxon>
        <taxon>Mycobacteriaceae</taxon>
        <taxon>Mycobacterium</taxon>
        <taxon>Mycobacterium simiae complex</taxon>
    </lineage>
</organism>
<reference evidence="1 2" key="1">
    <citation type="submission" date="2019-09" db="EMBL/GenBank/DDBJ databases">
        <title>Report of infection by Mycobacterium simiae a patient suffering from pulmonary tuberculosis.</title>
        <authorList>
            <person name="Mohanty P.S."/>
            <person name="Bansal A.K."/>
            <person name="Singh H."/>
            <person name="Sharma S."/>
            <person name="Patil S.A."/>
            <person name="Upadhaya P."/>
            <person name="Singh P.K."/>
            <person name="Kumar D."/>
            <person name="Kumar S."/>
            <person name="Singh R.K."/>
            <person name="Chaudhary B."/>
        </authorList>
    </citation>
    <scope>NUCLEOTIDE SEQUENCE [LARGE SCALE GENOMIC DNA]</scope>
    <source>
        <strain evidence="1 2">JAL-560-SIM</strain>
    </source>
</reference>
<dbReference type="Proteomes" id="UP000324701">
    <property type="component" value="Unassembled WGS sequence"/>
</dbReference>
<evidence type="ECO:0000313" key="2">
    <source>
        <dbReference type="Proteomes" id="UP000324701"/>
    </source>
</evidence>